<feature type="compositionally biased region" description="Low complexity" evidence="8">
    <location>
        <begin position="723"/>
        <end position="734"/>
    </location>
</feature>
<feature type="domain" description="C2H2-type" evidence="9">
    <location>
        <begin position="162"/>
        <end position="192"/>
    </location>
</feature>
<dbReference type="Gene3D" id="3.30.160.60">
    <property type="entry name" value="Classic Zinc Finger"/>
    <property type="match status" value="2"/>
</dbReference>
<feature type="region of interest" description="Disordered" evidence="8">
    <location>
        <begin position="717"/>
        <end position="804"/>
    </location>
</feature>
<evidence type="ECO:0000256" key="3">
    <source>
        <dbReference type="ARBA" id="ARBA00022737"/>
    </source>
</evidence>
<keyword evidence="3" id="KW-0677">Repeat</keyword>
<organism evidence="10 11">
    <name type="scientific">Botrytis elliptica</name>
    <dbReference type="NCBI Taxonomy" id="278938"/>
    <lineage>
        <taxon>Eukaryota</taxon>
        <taxon>Fungi</taxon>
        <taxon>Dikarya</taxon>
        <taxon>Ascomycota</taxon>
        <taxon>Pezizomycotina</taxon>
        <taxon>Leotiomycetes</taxon>
        <taxon>Helotiales</taxon>
        <taxon>Sclerotiniaceae</taxon>
        <taxon>Botrytis</taxon>
    </lineage>
</organism>
<dbReference type="GO" id="GO:0000981">
    <property type="term" value="F:DNA-binding transcription factor activity, RNA polymerase II-specific"/>
    <property type="evidence" value="ECO:0007669"/>
    <property type="project" value="InterPro"/>
</dbReference>
<feature type="region of interest" description="Disordered" evidence="8">
    <location>
        <begin position="650"/>
        <end position="686"/>
    </location>
</feature>
<feature type="compositionally biased region" description="Low complexity" evidence="8">
    <location>
        <begin position="382"/>
        <end position="394"/>
    </location>
</feature>
<feature type="compositionally biased region" description="Low complexity" evidence="8">
    <location>
        <begin position="304"/>
        <end position="315"/>
    </location>
</feature>
<dbReference type="GO" id="GO:0000978">
    <property type="term" value="F:RNA polymerase II cis-regulatory region sequence-specific DNA binding"/>
    <property type="evidence" value="ECO:0007669"/>
    <property type="project" value="InterPro"/>
</dbReference>
<evidence type="ECO:0000256" key="8">
    <source>
        <dbReference type="SAM" id="MobiDB-lite"/>
    </source>
</evidence>
<name>A0A4Z1JC02_9HELO</name>
<proteinExistence type="predicted"/>
<dbReference type="GO" id="GO:0000785">
    <property type="term" value="C:chromatin"/>
    <property type="evidence" value="ECO:0007669"/>
    <property type="project" value="TreeGrafter"/>
</dbReference>
<dbReference type="Proteomes" id="UP000297229">
    <property type="component" value="Unassembled WGS sequence"/>
</dbReference>
<evidence type="ECO:0000256" key="1">
    <source>
        <dbReference type="ARBA" id="ARBA00004123"/>
    </source>
</evidence>
<evidence type="ECO:0000256" key="2">
    <source>
        <dbReference type="ARBA" id="ARBA00022723"/>
    </source>
</evidence>
<evidence type="ECO:0000256" key="4">
    <source>
        <dbReference type="ARBA" id="ARBA00022771"/>
    </source>
</evidence>
<dbReference type="EMBL" id="PQXM01000666">
    <property type="protein sequence ID" value="TGO70774.1"/>
    <property type="molecule type" value="Genomic_DNA"/>
</dbReference>
<feature type="compositionally biased region" description="Basic and acidic residues" evidence="8">
    <location>
        <begin position="492"/>
        <end position="503"/>
    </location>
</feature>
<feature type="region of interest" description="Disordered" evidence="8">
    <location>
        <begin position="297"/>
        <end position="414"/>
    </location>
</feature>
<feature type="region of interest" description="Disordered" evidence="8">
    <location>
        <begin position="1"/>
        <end position="82"/>
    </location>
</feature>
<feature type="compositionally biased region" description="Polar residues" evidence="8">
    <location>
        <begin position="587"/>
        <end position="597"/>
    </location>
</feature>
<evidence type="ECO:0000256" key="5">
    <source>
        <dbReference type="ARBA" id="ARBA00022833"/>
    </source>
</evidence>
<feature type="compositionally biased region" description="Polar residues" evidence="8">
    <location>
        <begin position="395"/>
        <end position="409"/>
    </location>
</feature>
<feature type="region of interest" description="Disordered" evidence="8">
    <location>
        <begin position="208"/>
        <end position="270"/>
    </location>
</feature>
<evidence type="ECO:0000256" key="6">
    <source>
        <dbReference type="ARBA" id="ARBA00023242"/>
    </source>
</evidence>
<evidence type="ECO:0000313" key="11">
    <source>
        <dbReference type="Proteomes" id="UP000297229"/>
    </source>
</evidence>
<gene>
    <name evidence="10" type="ORF">BELL_0668g00050</name>
</gene>
<dbReference type="PROSITE" id="PS50157">
    <property type="entry name" value="ZINC_FINGER_C2H2_2"/>
    <property type="match status" value="2"/>
</dbReference>
<comment type="caution">
    <text evidence="10">The sequence shown here is derived from an EMBL/GenBank/DDBJ whole genome shotgun (WGS) entry which is preliminary data.</text>
</comment>
<feature type="compositionally biased region" description="Low complexity" evidence="8">
    <location>
        <begin position="50"/>
        <end position="70"/>
    </location>
</feature>
<feature type="compositionally biased region" description="Polar residues" evidence="8">
    <location>
        <begin position="361"/>
        <end position="381"/>
    </location>
</feature>
<feature type="region of interest" description="Disordered" evidence="8">
    <location>
        <begin position="469"/>
        <end position="623"/>
    </location>
</feature>
<keyword evidence="11" id="KW-1185">Reference proteome</keyword>
<protein>
    <recommendedName>
        <fullName evidence="9">C2H2-type domain-containing protein</fullName>
    </recommendedName>
</protein>
<feature type="compositionally biased region" description="Polar residues" evidence="8">
    <location>
        <begin position="316"/>
        <end position="336"/>
    </location>
</feature>
<dbReference type="FunFam" id="3.30.160.60:FF:002343">
    <property type="entry name" value="Zinc finger protein 33A"/>
    <property type="match status" value="1"/>
</dbReference>
<dbReference type="SUPFAM" id="SSF57667">
    <property type="entry name" value="beta-beta-alpha zinc fingers"/>
    <property type="match status" value="1"/>
</dbReference>
<feature type="compositionally biased region" description="Polar residues" evidence="8">
    <location>
        <begin position="657"/>
        <end position="667"/>
    </location>
</feature>
<evidence type="ECO:0000259" key="9">
    <source>
        <dbReference type="PROSITE" id="PS50157"/>
    </source>
</evidence>
<keyword evidence="6" id="KW-0539">Nucleus</keyword>
<sequence length="834" mass="91418">MSTDPQSTREPASGPRSGPSFLPTNTIRTNNLNGSEVEGPFSGHNPQESTVTTPRPNTAPNTAPNTQPRPMHGSEDATTPTTVSFRPVSDALANQRPLPQAPFDVAATIPETVAGLTAMNRNNSTRSNNSIGSEDVDMDKSDAASSNGNSPRPHKKKKSQKFYCTDYPPCNLNFTRTEHLQRHIRKHTGERPYECFCGRYFSRRDNLRQHAQTVHQKEEIPPGSLAATSTRFPRQPRTDRSKPPGRQRAATVSEQVPSYRGHHRNSYSTSSIMSNMSHASSYSQAHNLRRPLALQMPSPLTRRPSSPGGYSTPTSATFSTGQNSPRWPTLGFQSSPGPGVGVQIPAGRIYDGHHTPGRRLSTPSAANPFSPTGPASNPFGTSSSFSAAAPYSPSLVSSPTNSTFNNGGQSMAAHHSDMDNRRRTWHQGTNAATLASFTTRLHSVMNANHYADGPIPEPAAILRSNAPPQEHARLPGISSLLPGRGESPPPRRSREQMMIDRPHSYHQPSLSMIERPRENPADRPASYYQPISDVSNRGPGQRMIDRPPYYQTNTPMSDDPRPGPMMTDRPNSYHQPNPIVPERRPSQIMTDRSSSYYQPRHSISESVSYSNPRPMPSRDRPLSSHLDRQFTQLEIQGPPHADAASWANETARAVHATAQQSQANQPRVTFEQPALGPRTGASSSYHHKHTASLPVNMHRSNRRDGWYNGPVVYQQTSDNRFQGTSPEGSTGSEGAAPITPQSATATDYNPAVVRSNGYHEEPSRTIHPQPPAVHHYHTLSNGNEHSYTHKPPTSTQTMYPQVPQSSTQHYRTEGLDALAAAATSGQISVHNNAF</sequence>
<keyword evidence="5" id="KW-0862">Zinc</keyword>
<dbReference type="AlphaFoldDB" id="A0A4Z1JC02"/>
<feature type="region of interest" description="Disordered" evidence="8">
    <location>
        <begin position="117"/>
        <end position="162"/>
    </location>
</feature>
<feature type="compositionally biased region" description="Polar residues" evidence="8">
    <location>
        <begin position="22"/>
        <end position="34"/>
    </location>
</feature>
<evidence type="ECO:0000256" key="7">
    <source>
        <dbReference type="PROSITE-ProRule" id="PRU00042"/>
    </source>
</evidence>
<reference evidence="10 11" key="1">
    <citation type="submission" date="2017-12" db="EMBL/GenBank/DDBJ databases">
        <title>Comparative genomics of Botrytis spp.</title>
        <authorList>
            <person name="Valero-Jimenez C.A."/>
            <person name="Tapia P."/>
            <person name="Veloso J."/>
            <person name="Silva-Moreno E."/>
            <person name="Staats M."/>
            <person name="Valdes J.H."/>
            <person name="Van Kan J.A.L."/>
        </authorList>
    </citation>
    <scope>NUCLEOTIDE SEQUENCE [LARGE SCALE GENOMIC DNA]</scope>
    <source>
        <strain evidence="10 11">Be9601</strain>
    </source>
</reference>
<dbReference type="PANTHER" id="PTHR40626">
    <property type="entry name" value="MIP31509P"/>
    <property type="match status" value="1"/>
</dbReference>
<feature type="compositionally biased region" description="Polar residues" evidence="8">
    <location>
        <begin position="778"/>
        <end position="804"/>
    </location>
</feature>
<dbReference type="STRING" id="278938.A0A4Z1JC02"/>
<dbReference type="PANTHER" id="PTHR40626:SF11">
    <property type="entry name" value="ZINC FINGER PROTEIN YPR022C"/>
    <property type="match status" value="1"/>
</dbReference>
<feature type="compositionally biased region" description="Polar residues" evidence="8">
    <location>
        <begin position="1"/>
        <end position="10"/>
    </location>
</feature>
<feature type="domain" description="C2H2-type" evidence="9">
    <location>
        <begin position="193"/>
        <end position="220"/>
    </location>
</feature>
<keyword evidence="2" id="KW-0479">Metal-binding</keyword>
<keyword evidence="4 7" id="KW-0863">Zinc-finger</keyword>
<feature type="compositionally biased region" description="Low complexity" evidence="8">
    <location>
        <begin position="120"/>
        <end position="130"/>
    </location>
</feature>
<evidence type="ECO:0000313" key="10">
    <source>
        <dbReference type="EMBL" id="TGO70774.1"/>
    </source>
</evidence>
<dbReference type="GO" id="GO:0008270">
    <property type="term" value="F:zinc ion binding"/>
    <property type="evidence" value="ECO:0007669"/>
    <property type="project" value="UniProtKB-KW"/>
</dbReference>
<dbReference type="InterPro" id="IPR051059">
    <property type="entry name" value="VerF-like"/>
</dbReference>
<accession>A0A4Z1JC02</accession>
<comment type="subcellular location">
    <subcellularLocation>
        <location evidence="1">Nucleus</location>
    </subcellularLocation>
</comment>
<dbReference type="GO" id="GO:0005634">
    <property type="term" value="C:nucleus"/>
    <property type="evidence" value="ECO:0007669"/>
    <property type="project" value="UniProtKB-SubCell"/>
</dbReference>
<dbReference type="InterPro" id="IPR036236">
    <property type="entry name" value="Znf_C2H2_sf"/>
</dbReference>
<dbReference type="InterPro" id="IPR013087">
    <property type="entry name" value="Znf_C2H2_type"/>
</dbReference>